<evidence type="ECO:0000256" key="1">
    <source>
        <dbReference type="PROSITE-ProRule" id="PRU10141"/>
    </source>
</evidence>
<feature type="binding site" evidence="1">
    <location>
        <position position="61"/>
    </location>
    <ligand>
        <name>ATP</name>
        <dbReference type="ChEBI" id="CHEBI:30616"/>
    </ligand>
</feature>
<keyword evidence="4" id="KW-0808">Transferase</keyword>
<keyword evidence="1" id="KW-0067">ATP-binding</keyword>
<dbReference type="KEGG" id="sur:STAUR_0914"/>
<gene>
    <name evidence="4" type="ordered locus">STAUR_0914</name>
</gene>
<feature type="compositionally biased region" description="Polar residues" evidence="2">
    <location>
        <begin position="1"/>
        <end position="16"/>
    </location>
</feature>
<dbReference type="Pfam" id="PF00069">
    <property type="entry name" value="Pkinase"/>
    <property type="match status" value="1"/>
</dbReference>
<keyword evidence="4" id="KW-0418">Kinase</keyword>
<dbReference type="PANTHER" id="PTHR44167:SF24">
    <property type="entry name" value="SERINE_THREONINE-PROTEIN KINASE CHK2"/>
    <property type="match status" value="1"/>
</dbReference>
<organism evidence="4 5">
    <name type="scientific">Stigmatella aurantiaca (strain DW4/3-1)</name>
    <dbReference type="NCBI Taxonomy" id="378806"/>
    <lineage>
        <taxon>Bacteria</taxon>
        <taxon>Pseudomonadati</taxon>
        <taxon>Myxococcota</taxon>
        <taxon>Myxococcia</taxon>
        <taxon>Myxococcales</taxon>
        <taxon>Cystobacterineae</taxon>
        <taxon>Archangiaceae</taxon>
        <taxon>Stigmatella</taxon>
    </lineage>
</organism>
<dbReference type="GO" id="GO:0005737">
    <property type="term" value="C:cytoplasm"/>
    <property type="evidence" value="ECO:0007669"/>
    <property type="project" value="TreeGrafter"/>
</dbReference>
<dbReference type="GO" id="GO:0005524">
    <property type="term" value="F:ATP binding"/>
    <property type="evidence" value="ECO:0007669"/>
    <property type="project" value="UniProtKB-UniRule"/>
</dbReference>
<evidence type="ECO:0000313" key="4">
    <source>
        <dbReference type="EMBL" id="ADO68718.1"/>
    </source>
</evidence>
<dbReference type="Proteomes" id="UP000001351">
    <property type="component" value="Chromosome"/>
</dbReference>
<keyword evidence="1" id="KW-0547">Nucleotide-binding</keyword>
<dbReference type="InterPro" id="IPR017441">
    <property type="entry name" value="Protein_kinase_ATP_BS"/>
</dbReference>
<dbReference type="GO" id="GO:0004674">
    <property type="term" value="F:protein serine/threonine kinase activity"/>
    <property type="evidence" value="ECO:0007669"/>
    <property type="project" value="UniProtKB-KW"/>
</dbReference>
<keyword evidence="5" id="KW-1185">Reference proteome</keyword>
<dbReference type="HOGENOM" id="CLU_721434_0_0_7"/>
<dbReference type="EMBL" id="CP002271">
    <property type="protein sequence ID" value="ADO68718.1"/>
    <property type="molecule type" value="Genomic_DNA"/>
</dbReference>
<dbReference type="PROSITE" id="PS00107">
    <property type="entry name" value="PROTEIN_KINASE_ATP"/>
    <property type="match status" value="1"/>
</dbReference>
<dbReference type="SUPFAM" id="SSF56112">
    <property type="entry name" value="Protein kinase-like (PK-like)"/>
    <property type="match status" value="1"/>
</dbReference>
<dbReference type="STRING" id="378806.STAUR_0914"/>
<evidence type="ECO:0000259" key="3">
    <source>
        <dbReference type="PROSITE" id="PS50011"/>
    </source>
</evidence>
<evidence type="ECO:0000256" key="2">
    <source>
        <dbReference type="SAM" id="MobiDB-lite"/>
    </source>
</evidence>
<dbReference type="PANTHER" id="PTHR44167">
    <property type="entry name" value="OVARIAN-SPECIFIC SERINE/THREONINE-PROTEIN KINASE LOK-RELATED"/>
    <property type="match status" value="1"/>
</dbReference>
<dbReference type="eggNOG" id="COG0515">
    <property type="taxonomic scope" value="Bacteria"/>
</dbReference>
<dbReference type="Gene3D" id="3.30.200.20">
    <property type="entry name" value="Phosphorylase Kinase, domain 1"/>
    <property type="match status" value="1"/>
</dbReference>
<proteinExistence type="predicted"/>
<sequence>MDGQSKSASIPLTSQHEAAREPESGFGWEAKYKRLESLGSGGGAEVFEVIDQRTGEHVALKVSKWSGEDLRRFRREVEILRNLHHENVIPILDDGDNWYTMPLAVGNLTSLAPEMCDEALIEAISQAAKGLAAAYAKEVFHRDVTPNNILRVEQRWVVSDFGLAKRPKGLSGVPTTQGFVGTRGYAAPEVELYGADRADQHSDMFSLGRVVCFITTGKPPQMFHERILVPRIWESLVEKMTAIEISERFQSMNELQPALLEVERRLKEQRRDEWVKKGNASEDLNQQELITLALITQETDHDFRERELCDRLQKHKRGFFNIGLLRLRHRNFIEDHEDDRGERWGLRLTDVARDWLRVNGDRLSPYFVPTVETPPSDDDNIPF</sequence>
<dbReference type="InterPro" id="IPR011009">
    <property type="entry name" value="Kinase-like_dom_sf"/>
</dbReference>
<feature type="region of interest" description="Disordered" evidence="2">
    <location>
        <begin position="1"/>
        <end position="25"/>
    </location>
</feature>
<feature type="domain" description="Protein kinase" evidence="3">
    <location>
        <begin position="32"/>
        <end position="320"/>
    </location>
</feature>
<dbReference type="PROSITE" id="PS50011">
    <property type="entry name" value="PROTEIN_KINASE_DOM"/>
    <property type="match status" value="1"/>
</dbReference>
<keyword evidence="4" id="KW-0723">Serine/threonine-protein kinase</keyword>
<dbReference type="Gene3D" id="1.10.510.10">
    <property type="entry name" value="Transferase(Phosphotransferase) domain 1"/>
    <property type="match status" value="1"/>
</dbReference>
<evidence type="ECO:0000313" key="5">
    <source>
        <dbReference type="Proteomes" id="UP000001351"/>
    </source>
</evidence>
<dbReference type="AlphaFoldDB" id="E3FBZ5"/>
<dbReference type="InterPro" id="IPR000719">
    <property type="entry name" value="Prot_kinase_dom"/>
</dbReference>
<name>E3FBZ5_STIAD</name>
<reference evidence="4 5" key="1">
    <citation type="journal article" date="2011" name="Mol. Biol. Evol.">
        <title>Comparative genomic analysis of fruiting body formation in Myxococcales.</title>
        <authorList>
            <person name="Huntley S."/>
            <person name="Hamann N."/>
            <person name="Wegener-Feldbrugge S."/>
            <person name="Treuner-Lange A."/>
            <person name="Kube M."/>
            <person name="Reinhardt R."/>
            <person name="Klages S."/>
            <person name="Muller R."/>
            <person name="Ronning C.M."/>
            <person name="Nierman W.C."/>
            <person name="Sogaard-Andersen L."/>
        </authorList>
    </citation>
    <scope>NUCLEOTIDE SEQUENCE [LARGE SCALE GENOMIC DNA]</scope>
    <source>
        <strain evidence="4 5">DW4/3-1</strain>
    </source>
</reference>
<protein>
    <submittedName>
        <fullName evidence="4">Serine/threonine protein kinase</fullName>
    </submittedName>
</protein>
<accession>E3FBZ5</accession>